<evidence type="ECO:0000259" key="7">
    <source>
        <dbReference type="PROSITE" id="PS50600"/>
    </source>
</evidence>
<dbReference type="PANTHER" id="PTHR46896:SF3">
    <property type="entry name" value="FI06413P-RELATED"/>
    <property type="match status" value="1"/>
</dbReference>
<feature type="region of interest" description="Disordered" evidence="6">
    <location>
        <begin position="884"/>
        <end position="936"/>
    </location>
</feature>
<dbReference type="InterPro" id="IPR003653">
    <property type="entry name" value="Peptidase_C48_C"/>
</dbReference>
<feature type="compositionally biased region" description="Basic and acidic residues" evidence="6">
    <location>
        <begin position="836"/>
        <end position="847"/>
    </location>
</feature>
<dbReference type="GO" id="GO:0006508">
    <property type="term" value="P:proteolysis"/>
    <property type="evidence" value="ECO:0007669"/>
    <property type="project" value="UniProtKB-KW"/>
</dbReference>
<dbReference type="AlphaFoldDB" id="A0A9P6WB91"/>
<dbReference type="PROSITE" id="PS50600">
    <property type="entry name" value="ULP_PROTEASE"/>
    <property type="match status" value="1"/>
</dbReference>
<feature type="domain" description="Ubiquitin-like protease family profile" evidence="7">
    <location>
        <begin position="420"/>
        <end position="673"/>
    </location>
</feature>
<feature type="region of interest" description="Disordered" evidence="6">
    <location>
        <begin position="299"/>
        <end position="362"/>
    </location>
</feature>
<keyword evidence="3" id="KW-0645">Protease</keyword>
<feature type="compositionally biased region" description="Polar residues" evidence="6">
    <location>
        <begin position="776"/>
        <end position="792"/>
    </location>
</feature>
<gene>
    <name evidence="8" type="ORF">C6P45_003882</name>
</gene>
<feature type="region of interest" description="Disordered" evidence="6">
    <location>
        <begin position="1"/>
        <end position="47"/>
    </location>
</feature>
<dbReference type="SUPFAM" id="SSF54001">
    <property type="entry name" value="Cysteine proteinases"/>
    <property type="match status" value="1"/>
</dbReference>
<dbReference type="InterPro" id="IPR051947">
    <property type="entry name" value="Sentrin-specific_protease"/>
</dbReference>
<dbReference type="GO" id="GO:0016926">
    <property type="term" value="P:protein desumoylation"/>
    <property type="evidence" value="ECO:0007669"/>
    <property type="project" value="TreeGrafter"/>
</dbReference>
<keyword evidence="9" id="KW-1185">Reference proteome</keyword>
<keyword evidence="4" id="KW-0833">Ubl conjugation pathway</keyword>
<sequence length="1083" mass="125109">MSSRRPKRHAIPMMPMDNLSSPPLKKHHHTYESLKNSTTRYKKGARSIAIPEKKINLLSSRNFIPSSPSDDNNSSHHNQEEVRKSKYHDEQFEPIIGSSPLRKPDRTHRNHEKSEGLLNLSSSPSSISRSPNSNQRKFKTDIIKYNIPGILDVKMLQKDRNHIIKPISLIFNDDNGVNPYLTFTQKGVQLSDIYVDFNRDCERIIFDHRFSRFVIIFQKERQYSYDRKSGGMTKILVWINLVPDDAKILKRMKSSLMKSNAKYEINTMSPKDMQREVTQLCDTLIKERKQTLAENAMTDAFNEQQRNSRSPTEFLKKSLSSLQNKPSMSLSQRSSTRTGRSIPIPRSQNLIPNSNISTDSFYSNRKSALRDQNLDDLRRSNRKRKNVDIEYISQTKEQQEEIPQIFKPKLKYQFSDETKYTITNQDFKCLYNNDWINDTLIDFFTKYYDDRASNNRILKREEVCIITSFFYTKLVSDPENYYENVKKWVQNTDLSTKKYIIIPININYHWFGCIIYNFDLLFKFLQEKQKEEIKRTQQKENGTVTTESVAPKEGNDGNDENHNDTNVEKIGAESTTQKNGNEETEEKKKIKNDSDSDDITELPPICQILTFDSLRGIHSKDLDPIKEFLIAYAKDKFSLVIDKSWIKMKTCQVPQQPNMSDCGVHVILTIKKFFEKPEETIKVWNSINRKSKENSKLINEYFEKNRRNVTARKELREKLLQLQENQVKLQKDKHIDSDDSDCNNNKEDDYDDEDLEIIENIPEHPKNLDKNFTVEATEQESTGEQNEETASNKPKETNEQNHRNDINSQLYPIENEGMNDSRTSQLSSVPPSPTPSKRETLDSVKRIETENTEAELIPISVKVNLRNRISDVLPETVISSEDKIIHSDENGSHDDFLTKRTPNKSAARISSKYFRSHQRPTKTDFKSDDSPLLSDHDYRTARTDESQDDEISPLKMISNKLGKSAVDYDDSQNIVVSDVEADDDVNLIGRSSNAEIDTTGNTTPIRNNGTMNGLEEDDNIETIKNDINKKLYTDDSHHIVDLSSPTKAEQMDNITSMNNISSPPGEPSDSSDSEKAQHSILID</sequence>
<feature type="compositionally biased region" description="Polar residues" evidence="6">
    <location>
        <begin position="318"/>
        <end position="339"/>
    </location>
</feature>
<evidence type="ECO:0000256" key="3">
    <source>
        <dbReference type="ARBA" id="ARBA00022670"/>
    </source>
</evidence>
<feature type="region of interest" description="Disordered" evidence="6">
    <location>
        <begin position="727"/>
        <end position="751"/>
    </location>
</feature>
<feature type="region of interest" description="Disordered" evidence="6">
    <location>
        <begin position="61"/>
        <end position="135"/>
    </location>
</feature>
<feature type="compositionally biased region" description="Polar residues" evidence="6">
    <location>
        <begin position="1044"/>
        <end position="1060"/>
    </location>
</feature>
<evidence type="ECO:0000313" key="9">
    <source>
        <dbReference type="Proteomes" id="UP000750334"/>
    </source>
</evidence>
<proteinExistence type="inferred from homology"/>
<evidence type="ECO:0000256" key="6">
    <source>
        <dbReference type="SAM" id="MobiDB-lite"/>
    </source>
</evidence>
<organism evidence="8 9">
    <name type="scientific">Maudiozyma exigua</name>
    <name type="common">Yeast</name>
    <name type="synonym">Kazachstania exigua</name>
    <dbReference type="NCBI Taxonomy" id="34358"/>
    <lineage>
        <taxon>Eukaryota</taxon>
        <taxon>Fungi</taxon>
        <taxon>Dikarya</taxon>
        <taxon>Ascomycota</taxon>
        <taxon>Saccharomycotina</taxon>
        <taxon>Saccharomycetes</taxon>
        <taxon>Saccharomycetales</taxon>
        <taxon>Saccharomycetaceae</taxon>
        <taxon>Maudiozyma</taxon>
    </lineage>
</organism>
<accession>A0A9P6WB91</accession>
<feature type="compositionally biased region" description="Polar residues" evidence="6">
    <location>
        <begin position="995"/>
        <end position="1011"/>
    </location>
</feature>
<feature type="compositionally biased region" description="Basic and acidic residues" evidence="6">
    <location>
        <begin position="921"/>
        <end position="936"/>
    </location>
</feature>
<dbReference type="OrthoDB" id="442460at2759"/>
<feature type="compositionally biased region" description="Low complexity" evidence="6">
    <location>
        <begin position="117"/>
        <end position="134"/>
    </location>
</feature>
<dbReference type="GO" id="GO:0005737">
    <property type="term" value="C:cytoplasm"/>
    <property type="evidence" value="ECO:0007669"/>
    <property type="project" value="TreeGrafter"/>
</dbReference>
<evidence type="ECO:0000313" key="8">
    <source>
        <dbReference type="EMBL" id="KAG0669356.1"/>
    </source>
</evidence>
<feature type="compositionally biased region" description="Basic and acidic residues" evidence="6">
    <location>
        <begin position="585"/>
        <end position="594"/>
    </location>
</feature>
<name>A0A9P6WB91_MAUEX</name>
<protein>
    <recommendedName>
        <fullName evidence="7">Ubiquitin-like protease family profile domain-containing protein</fullName>
    </recommendedName>
</protein>
<feature type="region of interest" description="Disordered" evidence="6">
    <location>
        <begin position="776"/>
        <end position="847"/>
    </location>
</feature>
<comment type="similarity">
    <text evidence="1">Belongs to the peptidase C48 family.</text>
</comment>
<dbReference type="InterPro" id="IPR038765">
    <property type="entry name" value="Papain-like_cys_pep_sf"/>
</dbReference>
<keyword evidence="5" id="KW-0378">Hydrolase</keyword>
<feature type="compositionally biased region" description="Polar residues" evidence="6">
    <location>
        <begin position="818"/>
        <end position="829"/>
    </location>
</feature>
<feature type="region of interest" description="Disordered" evidence="6">
    <location>
        <begin position="995"/>
        <end position="1014"/>
    </location>
</feature>
<feature type="compositionally biased region" description="Basic and acidic residues" evidence="6">
    <location>
        <begin position="793"/>
        <end position="805"/>
    </location>
</feature>
<feature type="compositionally biased region" description="Basic residues" evidence="6">
    <location>
        <begin position="1"/>
        <end position="10"/>
    </location>
</feature>
<dbReference type="PANTHER" id="PTHR46896">
    <property type="entry name" value="SENTRIN-SPECIFIC PROTEASE"/>
    <property type="match status" value="1"/>
</dbReference>
<feature type="compositionally biased region" description="Polar residues" evidence="6">
    <location>
        <begin position="539"/>
        <end position="548"/>
    </location>
</feature>
<feature type="compositionally biased region" description="Low complexity" evidence="6">
    <location>
        <begin position="1061"/>
        <end position="1070"/>
    </location>
</feature>
<dbReference type="GO" id="GO:0005634">
    <property type="term" value="C:nucleus"/>
    <property type="evidence" value="ECO:0007669"/>
    <property type="project" value="TreeGrafter"/>
</dbReference>
<feature type="compositionally biased region" description="Polar residues" evidence="6">
    <location>
        <begin position="301"/>
        <end position="311"/>
    </location>
</feature>
<evidence type="ECO:0000256" key="2">
    <source>
        <dbReference type="ARBA" id="ARBA00022553"/>
    </source>
</evidence>
<feature type="compositionally biased region" description="Polar residues" evidence="6">
    <location>
        <begin position="346"/>
        <end position="362"/>
    </location>
</feature>
<feature type="compositionally biased region" description="Basic and acidic residues" evidence="6">
    <location>
        <begin position="73"/>
        <end position="91"/>
    </location>
</feature>
<feature type="compositionally biased region" description="Basic and acidic residues" evidence="6">
    <location>
        <begin position="884"/>
        <end position="898"/>
    </location>
</feature>
<evidence type="ECO:0000256" key="1">
    <source>
        <dbReference type="ARBA" id="ARBA00005234"/>
    </source>
</evidence>
<dbReference type="Proteomes" id="UP000750334">
    <property type="component" value="Unassembled WGS sequence"/>
</dbReference>
<evidence type="ECO:0000256" key="4">
    <source>
        <dbReference type="ARBA" id="ARBA00022786"/>
    </source>
</evidence>
<feature type="region of interest" description="Disordered" evidence="6">
    <location>
        <begin position="534"/>
        <end position="596"/>
    </location>
</feature>
<dbReference type="Gene3D" id="3.40.395.10">
    <property type="entry name" value="Adenoviral Proteinase, Chain A"/>
    <property type="match status" value="1"/>
</dbReference>
<evidence type="ECO:0000256" key="5">
    <source>
        <dbReference type="ARBA" id="ARBA00022801"/>
    </source>
</evidence>
<feature type="compositionally biased region" description="Basic and acidic residues" evidence="6">
    <location>
        <begin position="553"/>
        <end position="571"/>
    </location>
</feature>
<comment type="caution">
    <text evidence="8">The sequence shown here is derived from an EMBL/GenBank/DDBJ whole genome shotgun (WGS) entry which is preliminary data.</text>
</comment>
<keyword evidence="2" id="KW-0597">Phosphoprotein</keyword>
<dbReference type="GO" id="GO:0070139">
    <property type="term" value="F:SUMO-specific endopeptidase activity"/>
    <property type="evidence" value="ECO:0007669"/>
    <property type="project" value="TreeGrafter"/>
</dbReference>
<dbReference type="Pfam" id="PF02902">
    <property type="entry name" value="Peptidase_C48"/>
    <property type="match status" value="1"/>
</dbReference>
<feature type="region of interest" description="Disordered" evidence="6">
    <location>
        <begin position="1044"/>
        <end position="1083"/>
    </location>
</feature>
<reference evidence="8 9" key="1">
    <citation type="submission" date="2020-11" db="EMBL/GenBank/DDBJ databases">
        <title>Kefir isolates.</title>
        <authorList>
            <person name="Marcisauskas S."/>
            <person name="Kim Y."/>
            <person name="Blasche S."/>
        </authorList>
    </citation>
    <scope>NUCLEOTIDE SEQUENCE [LARGE SCALE GENOMIC DNA]</scope>
    <source>
        <strain evidence="8 9">OG2</strain>
    </source>
</reference>
<dbReference type="EMBL" id="PUHR01000043">
    <property type="protein sequence ID" value="KAG0669356.1"/>
    <property type="molecule type" value="Genomic_DNA"/>
</dbReference>